<evidence type="ECO:0000313" key="1">
    <source>
        <dbReference type="EMBL" id="MEQ2290022.1"/>
    </source>
</evidence>
<gene>
    <name evidence="1" type="ORF">AMECASPLE_039129</name>
</gene>
<reference evidence="1 2" key="1">
    <citation type="submission" date="2021-06" db="EMBL/GenBank/DDBJ databases">
        <authorList>
            <person name="Palmer J.M."/>
        </authorList>
    </citation>
    <scope>NUCLEOTIDE SEQUENCE [LARGE SCALE GENOMIC DNA]</scope>
    <source>
        <strain evidence="1 2">AS_MEX2019</strain>
        <tissue evidence="1">Muscle</tissue>
    </source>
</reference>
<proteinExistence type="predicted"/>
<dbReference type="Proteomes" id="UP001469553">
    <property type="component" value="Unassembled WGS sequence"/>
</dbReference>
<sequence>MLKSMAVGPNRQESWGLGFKILYFFVPVEENLLLYSTFSGINFNSCLGEIRPPSNSVSTLLSPISKDDQMLCLFNFTKYTGPLQTSCVPAAGSDLSRQWQLAWLFRNFGVWLLLECRVQKCHSCLLMSVGV</sequence>
<name>A0ABV0Y8A5_9TELE</name>
<keyword evidence="2" id="KW-1185">Reference proteome</keyword>
<organism evidence="1 2">
    <name type="scientific">Ameca splendens</name>
    <dbReference type="NCBI Taxonomy" id="208324"/>
    <lineage>
        <taxon>Eukaryota</taxon>
        <taxon>Metazoa</taxon>
        <taxon>Chordata</taxon>
        <taxon>Craniata</taxon>
        <taxon>Vertebrata</taxon>
        <taxon>Euteleostomi</taxon>
        <taxon>Actinopterygii</taxon>
        <taxon>Neopterygii</taxon>
        <taxon>Teleostei</taxon>
        <taxon>Neoteleostei</taxon>
        <taxon>Acanthomorphata</taxon>
        <taxon>Ovalentaria</taxon>
        <taxon>Atherinomorphae</taxon>
        <taxon>Cyprinodontiformes</taxon>
        <taxon>Goodeidae</taxon>
        <taxon>Ameca</taxon>
    </lineage>
</organism>
<dbReference type="EMBL" id="JAHRIP010026624">
    <property type="protein sequence ID" value="MEQ2290022.1"/>
    <property type="molecule type" value="Genomic_DNA"/>
</dbReference>
<protein>
    <submittedName>
        <fullName evidence="1">Uncharacterized protein</fullName>
    </submittedName>
</protein>
<accession>A0ABV0Y8A5</accession>
<evidence type="ECO:0000313" key="2">
    <source>
        <dbReference type="Proteomes" id="UP001469553"/>
    </source>
</evidence>
<comment type="caution">
    <text evidence="1">The sequence shown here is derived from an EMBL/GenBank/DDBJ whole genome shotgun (WGS) entry which is preliminary data.</text>
</comment>